<dbReference type="CTD" id="154467"/>
<evidence type="ECO:0000256" key="8">
    <source>
        <dbReference type="SAM" id="MobiDB-lite"/>
    </source>
</evidence>
<proteinExistence type="predicted"/>
<keyword evidence="5 7" id="KW-0175">Coiled coil</keyword>
<feature type="transmembrane region" description="Helical" evidence="9">
    <location>
        <begin position="180"/>
        <end position="198"/>
    </location>
</feature>
<evidence type="ECO:0000256" key="9">
    <source>
        <dbReference type="SAM" id="Phobius"/>
    </source>
</evidence>
<keyword evidence="10" id="KW-1185">Reference proteome</keyword>
<feature type="region of interest" description="Disordered" evidence="8">
    <location>
        <begin position="71"/>
        <end position="90"/>
    </location>
</feature>
<evidence type="ECO:0000256" key="6">
    <source>
        <dbReference type="ARBA" id="ARBA00023136"/>
    </source>
</evidence>
<dbReference type="GO" id="GO:0016020">
    <property type="term" value="C:membrane"/>
    <property type="evidence" value="ECO:0007669"/>
    <property type="project" value="UniProtKB-SubCell"/>
</dbReference>
<dbReference type="RefSeq" id="XP_007434587.2">
    <property type="nucleotide sequence ID" value="XM_007434525.2"/>
</dbReference>
<evidence type="ECO:0000313" key="11">
    <source>
        <dbReference type="RefSeq" id="XP_007434587.2"/>
    </source>
</evidence>
<feature type="region of interest" description="Disordered" evidence="8">
    <location>
        <begin position="13"/>
        <end position="56"/>
    </location>
</feature>
<dbReference type="PANTHER" id="PTHR31759:SF1">
    <property type="entry name" value="COILED-COIL DOMAIN-CONTAINING PROTEIN 167"/>
    <property type="match status" value="1"/>
</dbReference>
<evidence type="ECO:0000256" key="7">
    <source>
        <dbReference type="SAM" id="Coils"/>
    </source>
</evidence>
<protein>
    <recommendedName>
        <fullName evidence="2">Coiled-coil domain-containing protein 167</fullName>
    </recommendedName>
</protein>
<evidence type="ECO:0000256" key="5">
    <source>
        <dbReference type="ARBA" id="ARBA00023054"/>
    </source>
</evidence>
<comment type="subcellular location">
    <subcellularLocation>
        <location evidence="1">Membrane</location>
        <topology evidence="1">Single-pass membrane protein</topology>
    </subcellularLocation>
</comment>
<dbReference type="KEGG" id="pbi:103059436"/>
<sequence length="200" mass="22990">MYPDDYHELHTLKESASGQPESRHGATPFLTSLAGPTDSPLSNTAVCGQTRGQRRPRQRWLRQLSVLGSLLRRESPRQHPASDKDRRKRTAVHMSLLGPRGGRKMVEKQEGLSIAQQVESLEDKLTLCRQALEEVDFKLRREELTSARRESLEKEKNLLETKAEIYEKELKMLRHENRKTVALSAAIILLVFIIYTCWTM</sequence>
<organism evidence="10 11">
    <name type="scientific">Python bivittatus</name>
    <name type="common">Burmese python</name>
    <name type="synonym">Python molurus bivittatus</name>
    <dbReference type="NCBI Taxonomy" id="176946"/>
    <lineage>
        <taxon>Eukaryota</taxon>
        <taxon>Metazoa</taxon>
        <taxon>Chordata</taxon>
        <taxon>Craniata</taxon>
        <taxon>Vertebrata</taxon>
        <taxon>Euteleostomi</taxon>
        <taxon>Lepidosauria</taxon>
        <taxon>Squamata</taxon>
        <taxon>Bifurcata</taxon>
        <taxon>Unidentata</taxon>
        <taxon>Episquamata</taxon>
        <taxon>Toxicofera</taxon>
        <taxon>Serpentes</taxon>
        <taxon>Henophidia</taxon>
        <taxon>Pythonidae</taxon>
        <taxon>Python</taxon>
    </lineage>
</organism>
<feature type="coiled-coil region" evidence="7">
    <location>
        <begin position="142"/>
        <end position="176"/>
    </location>
</feature>
<evidence type="ECO:0000256" key="3">
    <source>
        <dbReference type="ARBA" id="ARBA00022692"/>
    </source>
</evidence>
<dbReference type="OrthoDB" id="6435278at2759"/>
<feature type="compositionally biased region" description="Basic and acidic residues" evidence="8">
    <location>
        <begin position="71"/>
        <end position="85"/>
    </location>
</feature>
<keyword evidence="3 9" id="KW-0812">Transmembrane</keyword>
<evidence type="ECO:0000256" key="2">
    <source>
        <dbReference type="ARBA" id="ARBA00022350"/>
    </source>
</evidence>
<dbReference type="Pfam" id="PF15188">
    <property type="entry name" value="CCDC-167"/>
    <property type="match status" value="1"/>
</dbReference>
<dbReference type="InterPro" id="IPR028194">
    <property type="entry name" value="CC167"/>
</dbReference>
<keyword evidence="6 9" id="KW-0472">Membrane</keyword>
<keyword evidence="4 9" id="KW-1133">Transmembrane helix</keyword>
<dbReference type="Proteomes" id="UP000695026">
    <property type="component" value="Unplaced"/>
</dbReference>
<evidence type="ECO:0000313" key="10">
    <source>
        <dbReference type="Proteomes" id="UP000695026"/>
    </source>
</evidence>
<dbReference type="AlphaFoldDB" id="A0A9F2WHD3"/>
<evidence type="ECO:0000256" key="4">
    <source>
        <dbReference type="ARBA" id="ARBA00022989"/>
    </source>
</evidence>
<reference evidence="11" key="1">
    <citation type="submission" date="2025-08" db="UniProtKB">
        <authorList>
            <consortium name="RefSeq"/>
        </authorList>
    </citation>
    <scope>IDENTIFICATION</scope>
    <source>
        <tissue evidence="11">Liver</tissue>
    </source>
</reference>
<dbReference type="GeneID" id="103059436"/>
<name>A0A9F2WHD3_PYTBI</name>
<accession>A0A9F2WHD3</accession>
<gene>
    <name evidence="11" type="primary">CCDC167</name>
</gene>
<evidence type="ECO:0000256" key="1">
    <source>
        <dbReference type="ARBA" id="ARBA00004167"/>
    </source>
</evidence>
<dbReference type="PANTHER" id="PTHR31759">
    <property type="entry name" value="COILED-COIL DOMAIN-CONTAINING PROTEIN 167"/>
    <property type="match status" value="1"/>
</dbReference>